<dbReference type="KEGG" id="mrr:Moror_7860"/>
<name>V2X8K5_MONRO</name>
<dbReference type="Proteomes" id="UP000017559">
    <property type="component" value="Unassembled WGS sequence"/>
</dbReference>
<evidence type="ECO:0000313" key="3">
    <source>
        <dbReference type="Proteomes" id="UP000017559"/>
    </source>
</evidence>
<keyword evidence="1" id="KW-0812">Transmembrane</keyword>
<dbReference type="AlphaFoldDB" id="V2X8K5"/>
<evidence type="ECO:0000256" key="1">
    <source>
        <dbReference type="SAM" id="Phobius"/>
    </source>
</evidence>
<feature type="transmembrane region" description="Helical" evidence="1">
    <location>
        <begin position="83"/>
        <end position="112"/>
    </location>
</feature>
<dbReference type="EMBL" id="AWSO01000474">
    <property type="protein sequence ID" value="ESK90082.1"/>
    <property type="molecule type" value="Genomic_DNA"/>
</dbReference>
<gene>
    <name evidence="2" type="ORF">Moror_7860</name>
</gene>
<comment type="caution">
    <text evidence="2">The sequence shown here is derived from an EMBL/GenBank/DDBJ whole genome shotgun (WGS) entry which is preliminary data.</text>
</comment>
<feature type="transmembrane region" description="Helical" evidence="1">
    <location>
        <begin position="132"/>
        <end position="156"/>
    </location>
</feature>
<dbReference type="HOGENOM" id="CLU_1349267_0_0_1"/>
<evidence type="ECO:0000313" key="2">
    <source>
        <dbReference type="EMBL" id="ESK90082.1"/>
    </source>
</evidence>
<keyword evidence="1" id="KW-0472">Membrane</keyword>
<keyword evidence="1" id="KW-1133">Transmembrane helix</keyword>
<sequence length="203" mass="22380">MLLFFSSHIAAAVVILRVVPSILKYLVGIETHDFWGVAIAITMIVIALNNLLVSSLIAFRILGMTHGVMAHLESKPKKMYSTIIAATYVLESGLIYSVLLSILSIMVIKLSWPRPKLHNYPAFFILTNVINIFLHAWPSVVGIMSTIIIVCIALSVSTNKAETILASDFSIFWSVDDSLQTIAMIPNTAPRLENMPNNVVLTL</sequence>
<reference evidence="2 3" key="1">
    <citation type="journal article" date="2014" name="BMC Genomics">
        <title>Genome and secretome analysis of the hemibiotrophic fungal pathogen, Moniliophthora roreri, which causes frosty pod rot disease of cacao: mechanisms of the biotrophic and necrotrophic phases.</title>
        <authorList>
            <person name="Meinhardt L.W."/>
            <person name="Costa G.G.L."/>
            <person name="Thomazella D.P.T."/>
            <person name="Teixeira P.J.P.L."/>
            <person name="Carazzolle M.F."/>
            <person name="Schuster S.C."/>
            <person name="Carlson J.E."/>
            <person name="Guiltinan M.J."/>
            <person name="Mieczkowski P."/>
            <person name="Farmer A."/>
            <person name="Ramaraj T."/>
            <person name="Crozier J."/>
            <person name="Davis R.E."/>
            <person name="Shao J."/>
            <person name="Melnick R.L."/>
            <person name="Pereira G.A.G."/>
            <person name="Bailey B.A."/>
        </authorList>
    </citation>
    <scope>NUCLEOTIDE SEQUENCE [LARGE SCALE GENOMIC DNA]</scope>
    <source>
        <strain evidence="2 3">MCA 2997</strain>
    </source>
</reference>
<accession>V2X8K5</accession>
<feature type="transmembrane region" description="Helical" evidence="1">
    <location>
        <begin position="34"/>
        <end position="62"/>
    </location>
</feature>
<dbReference type="OrthoDB" id="3357408at2759"/>
<proteinExistence type="predicted"/>
<protein>
    <submittedName>
        <fullName evidence="2">Uncharacterized protein</fullName>
    </submittedName>
</protein>
<organism evidence="2 3">
    <name type="scientific">Moniliophthora roreri (strain MCA 2997)</name>
    <name type="common">Cocoa frosty pod rot fungus</name>
    <name type="synonym">Crinipellis roreri</name>
    <dbReference type="NCBI Taxonomy" id="1381753"/>
    <lineage>
        <taxon>Eukaryota</taxon>
        <taxon>Fungi</taxon>
        <taxon>Dikarya</taxon>
        <taxon>Basidiomycota</taxon>
        <taxon>Agaricomycotina</taxon>
        <taxon>Agaricomycetes</taxon>
        <taxon>Agaricomycetidae</taxon>
        <taxon>Agaricales</taxon>
        <taxon>Marasmiineae</taxon>
        <taxon>Marasmiaceae</taxon>
        <taxon>Moniliophthora</taxon>
    </lineage>
</organism>
<keyword evidence="3" id="KW-1185">Reference proteome</keyword>